<accession>A0A5J5AF51</accession>
<dbReference type="Pfam" id="PF02458">
    <property type="entry name" value="Transferase"/>
    <property type="match status" value="1"/>
</dbReference>
<sequence length="84" mass="9024">MTSFLSIATMRVYITRKPGLTVISPSFSVNIFDCSGIAVGLCLSHKIVDGISTSAFLKGWAASARGSSQHVYPKFQCRISLPAK</sequence>
<dbReference type="OrthoDB" id="957591at2759"/>
<dbReference type="PANTHER" id="PTHR31623">
    <property type="entry name" value="F21J9.9"/>
    <property type="match status" value="1"/>
</dbReference>
<keyword evidence="2" id="KW-0808">Transferase</keyword>
<protein>
    <recommendedName>
        <fullName evidence="6">O-acyltransferase WSD1 C-terminal domain-containing protein</fullName>
    </recommendedName>
</protein>
<dbReference type="Gene3D" id="3.30.559.10">
    <property type="entry name" value="Chloramphenicol acetyltransferase-like domain"/>
    <property type="match status" value="1"/>
</dbReference>
<keyword evidence="5" id="KW-1185">Reference proteome</keyword>
<dbReference type="EMBL" id="CM018045">
    <property type="protein sequence ID" value="KAA8528799.1"/>
    <property type="molecule type" value="Genomic_DNA"/>
</dbReference>
<dbReference type="PANTHER" id="PTHR31623:SF110">
    <property type="entry name" value="VINORINE SYNTHASE-LIKE"/>
    <property type="match status" value="1"/>
</dbReference>
<dbReference type="AlphaFoldDB" id="A0A5J5AF51"/>
<evidence type="ECO:0008006" key="6">
    <source>
        <dbReference type="Google" id="ProtNLM"/>
    </source>
</evidence>
<organism evidence="4 5">
    <name type="scientific">Nyssa sinensis</name>
    <dbReference type="NCBI Taxonomy" id="561372"/>
    <lineage>
        <taxon>Eukaryota</taxon>
        <taxon>Viridiplantae</taxon>
        <taxon>Streptophyta</taxon>
        <taxon>Embryophyta</taxon>
        <taxon>Tracheophyta</taxon>
        <taxon>Spermatophyta</taxon>
        <taxon>Magnoliopsida</taxon>
        <taxon>eudicotyledons</taxon>
        <taxon>Gunneridae</taxon>
        <taxon>Pentapetalae</taxon>
        <taxon>asterids</taxon>
        <taxon>Cornales</taxon>
        <taxon>Nyssaceae</taxon>
        <taxon>Nyssa</taxon>
    </lineage>
</organism>
<comment type="similarity">
    <text evidence="1">Belongs to the plant acyltransferase family.</text>
</comment>
<dbReference type="InterPro" id="IPR023213">
    <property type="entry name" value="CAT-like_dom_sf"/>
</dbReference>
<name>A0A5J5AF51_9ASTE</name>
<evidence type="ECO:0000256" key="3">
    <source>
        <dbReference type="ARBA" id="ARBA00023315"/>
    </source>
</evidence>
<evidence type="ECO:0000256" key="2">
    <source>
        <dbReference type="ARBA" id="ARBA00022679"/>
    </source>
</evidence>
<dbReference type="Proteomes" id="UP000325577">
    <property type="component" value="Linkage Group LG21"/>
</dbReference>
<evidence type="ECO:0000256" key="1">
    <source>
        <dbReference type="ARBA" id="ARBA00009861"/>
    </source>
</evidence>
<evidence type="ECO:0000313" key="4">
    <source>
        <dbReference type="EMBL" id="KAA8528799.1"/>
    </source>
</evidence>
<evidence type="ECO:0000313" key="5">
    <source>
        <dbReference type="Proteomes" id="UP000325577"/>
    </source>
</evidence>
<proteinExistence type="inferred from homology"/>
<reference evidence="4 5" key="1">
    <citation type="submission" date="2019-09" db="EMBL/GenBank/DDBJ databases">
        <title>A chromosome-level genome assembly of the Chinese tupelo Nyssa sinensis.</title>
        <authorList>
            <person name="Yang X."/>
            <person name="Kang M."/>
            <person name="Yang Y."/>
            <person name="Xiong H."/>
            <person name="Wang M."/>
            <person name="Zhang Z."/>
            <person name="Wang Z."/>
            <person name="Wu H."/>
            <person name="Ma T."/>
            <person name="Liu J."/>
            <person name="Xi Z."/>
        </authorList>
    </citation>
    <scope>NUCLEOTIDE SEQUENCE [LARGE SCALE GENOMIC DNA]</scope>
    <source>
        <strain evidence="4">J267</strain>
        <tissue evidence="4">Leaf</tissue>
    </source>
</reference>
<dbReference type="GO" id="GO:0016746">
    <property type="term" value="F:acyltransferase activity"/>
    <property type="evidence" value="ECO:0007669"/>
    <property type="project" value="UniProtKB-KW"/>
</dbReference>
<keyword evidence="3" id="KW-0012">Acyltransferase</keyword>
<gene>
    <name evidence="4" type="ORF">F0562_036154</name>
</gene>